<evidence type="ECO:0000313" key="2">
    <source>
        <dbReference type="Proteomes" id="UP000070501"/>
    </source>
</evidence>
<proteinExistence type="predicted"/>
<dbReference type="AlphaFoldDB" id="A0A136IJ42"/>
<keyword evidence="2" id="KW-1185">Reference proteome</keyword>
<evidence type="ECO:0000313" key="1">
    <source>
        <dbReference type="EMBL" id="KXJ85007.1"/>
    </source>
</evidence>
<dbReference type="InterPro" id="IPR011333">
    <property type="entry name" value="SKP1/BTB/POZ_sf"/>
</dbReference>
<sequence length="181" mass="20548">GDLWIRTQRHGDSDPANNFLVDSKTLARHSEVFDRMLYGNFADAKQDSDSEPSWSVELPEDLSTPMRWLFQVMHGDFRSTEISMFTPGAAQSIFQLAVAPDKYDCVALFRPWVVAWDRILEPSKTTIYASLCELAWTAYTIGSRRNYEAAMTKLVIDFAADESSDDTMLGSLRDLTYDLRG</sequence>
<reference evidence="2" key="1">
    <citation type="submission" date="2016-02" db="EMBL/GenBank/DDBJ databases">
        <title>Draft genome sequence of Microdochium bolleyi, a fungal endophyte of beachgrass.</title>
        <authorList>
            <consortium name="DOE Joint Genome Institute"/>
            <person name="David A.S."/>
            <person name="May G."/>
            <person name="Haridas S."/>
            <person name="Lim J."/>
            <person name="Wang M."/>
            <person name="Labutti K."/>
            <person name="Lipzen A."/>
            <person name="Barry K."/>
            <person name="Grigoriev I.V."/>
        </authorList>
    </citation>
    <scope>NUCLEOTIDE SEQUENCE [LARGE SCALE GENOMIC DNA]</scope>
    <source>
        <strain evidence="2">J235TASD1</strain>
    </source>
</reference>
<dbReference type="EMBL" id="KQ964303">
    <property type="protein sequence ID" value="KXJ85007.1"/>
    <property type="molecule type" value="Genomic_DNA"/>
</dbReference>
<gene>
    <name evidence="1" type="ORF">Micbo1qcDRAFT_128718</name>
</gene>
<feature type="non-terminal residue" evidence="1">
    <location>
        <position position="1"/>
    </location>
</feature>
<accession>A0A136IJ42</accession>
<dbReference type="Proteomes" id="UP000070501">
    <property type="component" value="Unassembled WGS sequence"/>
</dbReference>
<evidence type="ECO:0008006" key="3">
    <source>
        <dbReference type="Google" id="ProtNLM"/>
    </source>
</evidence>
<name>A0A136IJ42_9PEZI</name>
<dbReference type="Gene3D" id="3.30.710.10">
    <property type="entry name" value="Potassium Channel Kv1.1, Chain A"/>
    <property type="match status" value="1"/>
</dbReference>
<protein>
    <recommendedName>
        <fullName evidence="3">BTB domain-containing protein</fullName>
    </recommendedName>
</protein>
<dbReference type="InParanoid" id="A0A136IJ42"/>
<organism evidence="1 2">
    <name type="scientific">Microdochium bolleyi</name>
    <dbReference type="NCBI Taxonomy" id="196109"/>
    <lineage>
        <taxon>Eukaryota</taxon>
        <taxon>Fungi</taxon>
        <taxon>Dikarya</taxon>
        <taxon>Ascomycota</taxon>
        <taxon>Pezizomycotina</taxon>
        <taxon>Sordariomycetes</taxon>
        <taxon>Xylariomycetidae</taxon>
        <taxon>Xylariales</taxon>
        <taxon>Microdochiaceae</taxon>
        <taxon>Microdochium</taxon>
    </lineage>
</organism>
<dbReference type="OrthoDB" id="5275938at2759"/>